<feature type="domain" description="Aminoglycoside phosphotransferase" evidence="1">
    <location>
        <begin position="110"/>
        <end position="188"/>
    </location>
</feature>
<dbReference type="EMBL" id="JADBEM010000001">
    <property type="protein sequence ID" value="MBE1611995.1"/>
    <property type="molecule type" value="Genomic_DNA"/>
</dbReference>
<dbReference type="SUPFAM" id="SSF56112">
    <property type="entry name" value="Protein kinase-like (PK-like)"/>
    <property type="match status" value="1"/>
</dbReference>
<comment type="caution">
    <text evidence="2">The sequence shown here is derived from an EMBL/GenBank/DDBJ whole genome shotgun (WGS) entry which is preliminary data.</text>
</comment>
<dbReference type="Gene3D" id="3.90.1200.10">
    <property type="match status" value="1"/>
</dbReference>
<dbReference type="Pfam" id="PF01636">
    <property type="entry name" value="APH"/>
    <property type="match status" value="2"/>
</dbReference>
<evidence type="ECO:0000259" key="1">
    <source>
        <dbReference type="Pfam" id="PF01636"/>
    </source>
</evidence>
<sequence>MQSLRHGYTNDTRGDGSVVVKRYEGPDQVVRHRTEQAMLTHLSHHLPVPRLVRTTDAALHMEHVAGVHGQELIDAGQATRVLRSCGEMLRRIQSVAVPTPFPEGSVLLEGSVPADAVLVHGDYGPNNMLFDPDTFDVTAVLDWEWAHAGDIVEDLAWCEWIVRTHHSPDVAALDELFAAYGHRPSWTERQDAMLAKCRAMLALVERGDQARAGVRRWQQRIAVTLSWTE</sequence>
<organism evidence="2 3">
    <name type="scientific">Actinopolymorpha pittospori</name>
    <dbReference type="NCBI Taxonomy" id="648752"/>
    <lineage>
        <taxon>Bacteria</taxon>
        <taxon>Bacillati</taxon>
        <taxon>Actinomycetota</taxon>
        <taxon>Actinomycetes</taxon>
        <taxon>Propionibacteriales</taxon>
        <taxon>Actinopolymorphaceae</taxon>
        <taxon>Actinopolymorpha</taxon>
    </lineage>
</organism>
<proteinExistence type="predicted"/>
<dbReference type="RefSeq" id="WP_192755123.1">
    <property type="nucleotide sequence ID" value="NZ_BAABJL010000176.1"/>
</dbReference>
<accession>A0A927NBX9</accession>
<reference evidence="2" key="1">
    <citation type="submission" date="2020-10" db="EMBL/GenBank/DDBJ databases">
        <title>Sequencing the genomes of 1000 actinobacteria strains.</title>
        <authorList>
            <person name="Klenk H.-P."/>
        </authorList>
    </citation>
    <scope>NUCLEOTIDE SEQUENCE</scope>
    <source>
        <strain evidence="2">DSM 45354</strain>
    </source>
</reference>
<keyword evidence="3" id="KW-1185">Reference proteome</keyword>
<gene>
    <name evidence="2" type="ORF">HEB94_008843</name>
</gene>
<dbReference type="InterPro" id="IPR011009">
    <property type="entry name" value="Kinase-like_dom_sf"/>
</dbReference>
<feature type="domain" description="Aminoglycoside phosphotransferase" evidence="1">
    <location>
        <begin position="12"/>
        <end position="99"/>
    </location>
</feature>
<name>A0A927NBX9_9ACTN</name>
<dbReference type="AlphaFoldDB" id="A0A927NBX9"/>
<evidence type="ECO:0000313" key="3">
    <source>
        <dbReference type="Proteomes" id="UP000638648"/>
    </source>
</evidence>
<dbReference type="InterPro" id="IPR002575">
    <property type="entry name" value="Aminoglycoside_PTrfase"/>
</dbReference>
<protein>
    <submittedName>
        <fullName evidence="2">Aminoglycoside phosphotransferase</fullName>
    </submittedName>
</protein>
<dbReference type="InterPro" id="IPR051678">
    <property type="entry name" value="AGP_Transferase"/>
</dbReference>
<dbReference type="Proteomes" id="UP000638648">
    <property type="component" value="Unassembled WGS sequence"/>
</dbReference>
<evidence type="ECO:0000313" key="2">
    <source>
        <dbReference type="EMBL" id="MBE1611995.1"/>
    </source>
</evidence>
<dbReference type="PANTHER" id="PTHR21310">
    <property type="entry name" value="AMINOGLYCOSIDE PHOSPHOTRANSFERASE-RELATED-RELATED"/>
    <property type="match status" value="1"/>
</dbReference>